<dbReference type="InterPro" id="IPR050863">
    <property type="entry name" value="CenT-Element_Derived"/>
</dbReference>
<accession>A0A6P8PJ97</accession>
<dbReference type="GO" id="GO:0005634">
    <property type="term" value="C:nucleus"/>
    <property type="evidence" value="ECO:0007669"/>
    <property type="project" value="TreeGrafter"/>
</dbReference>
<dbReference type="KEGG" id="gsh:117354814"/>
<sequence length="156" mass="18165">MPPKRPAPSKAYGNEPKRQQKCKTLQEKVELMDMLREQKRYAAVVRHYDINESTIRYIKKNEVAIKSTVSVSFCDVAKKVTTVRNKTIVRMESALTLWITDCRKKNILLEGNIIREKARKLYQQFATDAIEQQPGSSTKASEDFQASKGWFYRFQK</sequence>
<dbReference type="GeneID" id="117354814"/>
<feature type="domain" description="HTH CENPB-type" evidence="3">
    <location>
        <begin position="79"/>
        <end position="156"/>
    </location>
</feature>
<dbReference type="Proteomes" id="UP000515159">
    <property type="component" value="Chromosome 2"/>
</dbReference>
<protein>
    <submittedName>
        <fullName evidence="5">CENPB DNA-binding domain-containing protein 1-like</fullName>
    </submittedName>
</protein>
<dbReference type="AlphaFoldDB" id="A0A6P8PJ97"/>
<dbReference type="InterPro" id="IPR007889">
    <property type="entry name" value="HTH_Psq"/>
</dbReference>
<dbReference type="Pfam" id="PF03221">
    <property type="entry name" value="HTH_Tnp_Tc5"/>
    <property type="match status" value="1"/>
</dbReference>
<reference evidence="5" key="1">
    <citation type="submission" date="2025-08" db="UniProtKB">
        <authorList>
            <consortium name="RefSeq"/>
        </authorList>
    </citation>
    <scope>IDENTIFICATION</scope>
</reference>
<dbReference type="Pfam" id="PF04218">
    <property type="entry name" value="CENP-B_N"/>
    <property type="match status" value="1"/>
</dbReference>
<keyword evidence="2" id="KW-0539">Nucleus</keyword>
<evidence type="ECO:0000259" key="3">
    <source>
        <dbReference type="PROSITE" id="PS51253"/>
    </source>
</evidence>
<gene>
    <name evidence="5" type="primary">LOC117354814</name>
</gene>
<dbReference type="GO" id="GO:0003677">
    <property type="term" value="F:DNA binding"/>
    <property type="evidence" value="ECO:0007669"/>
    <property type="project" value="UniProtKB-KW"/>
</dbReference>
<dbReference type="Gene3D" id="1.10.10.60">
    <property type="entry name" value="Homeodomain-like"/>
    <property type="match status" value="2"/>
</dbReference>
<dbReference type="RefSeq" id="XP_033788682.1">
    <property type="nucleotide sequence ID" value="XM_033932791.1"/>
</dbReference>
<dbReference type="OrthoDB" id="9801705at2759"/>
<keyword evidence="4" id="KW-1185">Reference proteome</keyword>
<dbReference type="SUPFAM" id="SSF46689">
    <property type="entry name" value="Homeodomain-like"/>
    <property type="match status" value="2"/>
</dbReference>
<dbReference type="InterPro" id="IPR009057">
    <property type="entry name" value="Homeodomain-like_sf"/>
</dbReference>
<evidence type="ECO:0000313" key="5">
    <source>
        <dbReference type="RefSeq" id="XP_033788682.1"/>
    </source>
</evidence>
<dbReference type="PANTHER" id="PTHR19303">
    <property type="entry name" value="TRANSPOSON"/>
    <property type="match status" value="1"/>
</dbReference>
<organism evidence="4 5">
    <name type="scientific">Geotrypetes seraphini</name>
    <name type="common">Gaboon caecilian</name>
    <name type="synonym">Caecilia seraphini</name>
    <dbReference type="NCBI Taxonomy" id="260995"/>
    <lineage>
        <taxon>Eukaryota</taxon>
        <taxon>Metazoa</taxon>
        <taxon>Chordata</taxon>
        <taxon>Craniata</taxon>
        <taxon>Vertebrata</taxon>
        <taxon>Euteleostomi</taxon>
        <taxon>Amphibia</taxon>
        <taxon>Gymnophiona</taxon>
        <taxon>Geotrypetes</taxon>
    </lineage>
</organism>
<dbReference type="PROSITE" id="PS51253">
    <property type="entry name" value="HTH_CENPB"/>
    <property type="match status" value="1"/>
</dbReference>
<dbReference type="InParanoid" id="A0A6P8PJ97"/>
<proteinExistence type="predicted"/>
<keyword evidence="1" id="KW-0238">DNA-binding</keyword>
<evidence type="ECO:0000256" key="2">
    <source>
        <dbReference type="ARBA" id="ARBA00023242"/>
    </source>
</evidence>
<evidence type="ECO:0000313" key="4">
    <source>
        <dbReference type="Proteomes" id="UP000515159"/>
    </source>
</evidence>
<name>A0A6P8PJ97_GEOSA</name>
<dbReference type="PANTHER" id="PTHR19303:SF52">
    <property type="entry name" value="TIGGER TRANSPOSABLE ELEMENT-DERIVED PROTEIN 6"/>
    <property type="match status" value="1"/>
</dbReference>
<evidence type="ECO:0000256" key="1">
    <source>
        <dbReference type="ARBA" id="ARBA00023125"/>
    </source>
</evidence>
<dbReference type="InterPro" id="IPR006600">
    <property type="entry name" value="HTH_CenpB_DNA-bd_dom"/>
</dbReference>